<organism evidence="1">
    <name type="scientific">marine sediment metagenome</name>
    <dbReference type="NCBI Taxonomy" id="412755"/>
    <lineage>
        <taxon>unclassified sequences</taxon>
        <taxon>metagenomes</taxon>
        <taxon>ecological metagenomes</taxon>
    </lineage>
</organism>
<evidence type="ECO:0000313" key="1">
    <source>
        <dbReference type="EMBL" id="KKL28199.1"/>
    </source>
</evidence>
<dbReference type="EMBL" id="LAZR01035183">
    <property type="protein sequence ID" value="KKL28199.1"/>
    <property type="molecule type" value="Genomic_DNA"/>
</dbReference>
<gene>
    <name evidence="1" type="ORF">LCGC14_2377540</name>
</gene>
<protein>
    <submittedName>
        <fullName evidence="1">Uncharacterized protein</fullName>
    </submittedName>
</protein>
<dbReference type="AlphaFoldDB" id="A0A0F9C244"/>
<accession>A0A0F9C244</accession>
<proteinExistence type="predicted"/>
<sequence>MAQKQIEESIEILEKEWEIDSVLRDFILGKRTDVSDFAVTVKDVIFHIPFLLNEKKFVLWKCYWPDC</sequence>
<comment type="caution">
    <text evidence="1">The sequence shown here is derived from an EMBL/GenBank/DDBJ whole genome shotgun (WGS) entry which is preliminary data.</text>
</comment>
<name>A0A0F9C244_9ZZZZ</name>
<reference evidence="1" key="1">
    <citation type="journal article" date="2015" name="Nature">
        <title>Complex archaea that bridge the gap between prokaryotes and eukaryotes.</title>
        <authorList>
            <person name="Spang A."/>
            <person name="Saw J.H."/>
            <person name="Jorgensen S.L."/>
            <person name="Zaremba-Niedzwiedzka K."/>
            <person name="Martijn J."/>
            <person name="Lind A.E."/>
            <person name="van Eijk R."/>
            <person name="Schleper C."/>
            <person name="Guy L."/>
            <person name="Ettema T.J."/>
        </authorList>
    </citation>
    <scope>NUCLEOTIDE SEQUENCE</scope>
</reference>